<dbReference type="OrthoDB" id="64353at2759"/>
<evidence type="ECO:0000256" key="2">
    <source>
        <dbReference type="ARBA" id="ARBA00022664"/>
    </source>
</evidence>
<dbReference type="STRING" id="329885.A0A4U0VDP8"/>
<dbReference type="Proteomes" id="UP000310066">
    <property type="component" value="Unassembled WGS sequence"/>
</dbReference>
<feature type="region of interest" description="Disordered" evidence="5">
    <location>
        <begin position="485"/>
        <end position="519"/>
    </location>
</feature>
<dbReference type="EMBL" id="NAJP01000006">
    <property type="protein sequence ID" value="TKA47171.1"/>
    <property type="molecule type" value="Genomic_DNA"/>
</dbReference>
<name>A0A4U0VDP8_9PEZI</name>
<comment type="caution">
    <text evidence="7">The sequence shown here is derived from an EMBL/GenBank/DDBJ whole genome shotgun (WGS) entry which is preliminary data.</text>
</comment>
<comment type="subcellular location">
    <subcellularLocation>
        <location evidence="1 4">Nucleus</location>
    </subcellularLocation>
</comment>
<dbReference type="GO" id="GO:0006397">
    <property type="term" value="P:mRNA processing"/>
    <property type="evidence" value="ECO:0007669"/>
    <property type="project" value="UniProtKB-KW"/>
</dbReference>
<keyword evidence="2 4" id="KW-0507">mRNA processing</keyword>
<dbReference type="SUPFAM" id="SSF56281">
    <property type="entry name" value="Metallo-hydrolase/oxidoreductase"/>
    <property type="match status" value="1"/>
</dbReference>
<dbReference type="InterPro" id="IPR036866">
    <property type="entry name" value="RibonucZ/Hydroxyglut_hydro"/>
</dbReference>
<dbReference type="GO" id="GO:0003723">
    <property type="term" value="F:RNA binding"/>
    <property type="evidence" value="ECO:0007669"/>
    <property type="project" value="UniProtKB-KW"/>
</dbReference>
<feature type="compositionally biased region" description="Acidic residues" evidence="5">
    <location>
        <begin position="687"/>
        <end position="703"/>
    </location>
</feature>
<organism evidence="7 8">
    <name type="scientific">Friedmanniomyces endolithicus</name>
    <dbReference type="NCBI Taxonomy" id="329885"/>
    <lineage>
        <taxon>Eukaryota</taxon>
        <taxon>Fungi</taxon>
        <taxon>Dikarya</taxon>
        <taxon>Ascomycota</taxon>
        <taxon>Pezizomycotina</taxon>
        <taxon>Dothideomycetes</taxon>
        <taxon>Dothideomycetidae</taxon>
        <taxon>Mycosphaerellales</taxon>
        <taxon>Teratosphaeriaceae</taxon>
        <taxon>Friedmanniomyces</taxon>
    </lineage>
</organism>
<dbReference type="AlphaFoldDB" id="A0A4U0VDP8"/>
<dbReference type="Gene3D" id="3.60.15.10">
    <property type="entry name" value="Ribonuclease Z/Hydroxyacylglutathione hydrolase-like"/>
    <property type="match status" value="1"/>
</dbReference>
<evidence type="ECO:0000313" key="8">
    <source>
        <dbReference type="Proteomes" id="UP000310066"/>
    </source>
</evidence>
<proteinExistence type="inferred from homology"/>
<evidence type="ECO:0000256" key="1">
    <source>
        <dbReference type="ARBA" id="ARBA00004123"/>
    </source>
</evidence>
<dbReference type="PANTHER" id="PTHR45922">
    <property type="entry name" value="CLEAVAGE AND POLYADENYLATION SPECIFICITY FACTOR SUBUNIT 2"/>
    <property type="match status" value="1"/>
</dbReference>
<dbReference type="Pfam" id="PF07521">
    <property type="entry name" value="RMMBL"/>
    <property type="match status" value="1"/>
</dbReference>
<keyword evidence="4" id="KW-0694">RNA-binding</keyword>
<dbReference type="InterPro" id="IPR022712">
    <property type="entry name" value="Beta_Casp"/>
</dbReference>
<dbReference type="InterPro" id="IPR035639">
    <property type="entry name" value="CPSF2_MBL"/>
</dbReference>
<protein>
    <recommendedName>
        <fullName evidence="4">Cleavage and polyadenylation specificity factor subunit 2</fullName>
    </recommendedName>
    <alternativeName>
        <fullName evidence="4">Cleavage and polyadenylation specificity factor 100 kDa subunit</fullName>
    </alternativeName>
</protein>
<accession>A0A4U0VDP8</accession>
<reference evidence="7 8" key="1">
    <citation type="submission" date="2017-03" db="EMBL/GenBank/DDBJ databases">
        <title>Genomes of endolithic fungi from Antarctica.</title>
        <authorList>
            <person name="Coleine C."/>
            <person name="Masonjones S."/>
            <person name="Stajich J.E."/>
        </authorList>
    </citation>
    <scope>NUCLEOTIDE SEQUENCE [LARGE SCALE GENOMIC DNA]</scope>
    <source>
        <strain evidence="7 8">CCFEE 5311</strain>
    </source>
</reference>
<dbReference type="Pfam" id="PF10996">
    <property type="entry name" value="Beta-Casp"/>
    <property type="match status" value="1"/>
</dbReference>
<sequence length="986" mass="106466">MFHFTPLLGAQSESPASQSLLELDGGVTILVDVGWDEAFDVQRLEAVERQVSTLSIILLTHATIEHLGAYAHCCKHIPLFTNIPVYATTPVVNLGRTLLTDLYASTPHAASIIPLSSVSGSPASDASPNLLFEAPTPDDIASYFARINPLKYSQPHQPIASPFSPSLGNLTITAYGAGHTLGGTLWHIQHGMESIVYAADWNQGRENLLPGATLLSGGQEIIEPLQRPTALISSSGGAERGESLPRKDRDATLVSLVRETIAQGGKVLIPTDSSARMLELAFLLNETWREGLGGLHADTYRTARLYMATKSVAASVRYLQSMLEWVEESVRAEAEAAMTKGKGQGDINNPMDWRFIKMLERESGVQQALTRSKPCVLLASDASLEWGFAKQAVQALASDPRNLVILTEKVAAVDPLRKGLGKQLWEAWQTQTRNSSGASGAKIVSADGMTVDFRQASTAALNLDETAFYETYAARQRQLHSMLQGDNTLVDPTATDVLDPQDEDESSDSDGEDEDVEHQGRALNLSAQLTQQSQKRNKSGAGALSDAELGVNVLLKGKTTVHDYDVRGKRGREKLFPFVAQRQRGDEFGDAIKPEEYLRAEERDAIEGVDMRDGSAKQNSETAAVGQKRKWGETAGPKGRKGEMQAPGNKRARMEGGKPRAPDDIDAAIARATGERGKRGGAPPTTEEGESDEDEESDYEPDDAVPSGPQKLVYESRTLDLRLRIAHVDFSALHDLRALLMIVPLIRPRKLILISGEESETQRLAAEFRKLRHGSEEEGSGMEISTPRIGEVVDASVDTNAWTLKLSRALVKRLTWQNVKGLGVVALTGSLGMGVVSRQKEDESGTNKRKKLKLSSQGSEDETASKELVKSSSDTNAKEEVAIPILDLPFPSTTNSSASSLAANTISRITQPVHVGDTRLADLRALLRSSGHEALFSGEGTLLIDGSVVVRKSASGKVEIEGVGLARGFDEVRRAVYGGLALVAGV</sequence>
<dbReference type="InterPro" id="IPR027075">
    <property type="entry name" value="CPSF2"/>
</dbReference>
<feature type="region of interest" description="Disordered" evidence="5">
    <location>
        <begin position="612"/>
        <end position="710"/>
    </location>
</feature>
<evidence type="ECO:0000256" key="3">
    <source>
        <dbReference type="ARBA" id="ARBA00023242"/>
    </source>
</evidence>
<feature type="region of interest" description="Disordered" evidence="5">
    <location>
        <begin position="836"/>
        <end position="875"/>
    </location>
</feature>
<feature type="domain" description="Beta-Casp" evidence="6">
    <location>
        <begin position="277"/>
        <end position="424"/>
    </location>
</feature>
<dbReference type="Pfam" id="PF16661">
    <property type="entry name" value="Lactamase_B_6"/>
    <property type="match status" value="1"/>
</dbReference>
<feature type="compositionally biased region" description="Basic and acidic residues" evidence="5">
    <location>
        <begin position="652"/>
        <end position="663"/>
    </location>
</feature>
<gene>
    <name evidence="7" type="ORF">B0A54_02649</name>
</gene>
<dbReference type="InterPro" id="IPR025069">
    <property type="entry name" value="Cpsf2_C"/>
</dbReference>
<dbReference type="GO" id="GO:0005847">
    <property type="term" value="C:mRNA cleavage and polyadenylation specificity factor complex"/>
    <property type="evidence" value="ECO:0007669"/>
    <property type="project" value="InterPro"/>
</dbReference>
<comment type="similarity">
    <text evidence="4">Belongs to the metallo-beta-lactamase superfamily. RNA-metabolizing metallo-beta-lactamase-like family. CPSF2/YSH1 subfamily.</text>
</comment>
<evidence type="ECO:0000256" key="4">
    <source>
        <dbReference type="RuleBase" id="RU365006"/>
    </source>
</evidence>
<dbReference type="SMART" id="SM01027">
    <property type="entry name" value="Beta-Casp"/>
    <property type="match status" value="1"/>
</dbReference>
<feature type="compositionally biased region" description="Acidic residues" evidence="5">
    <location>
        <begin position="499"/>
        <end position="516"/>
    </location>
</feature>
<dbReference type="PANTHER" id="PTHR45922:SF1">
    <property type="entry name" value="CLEAVAGE AND POLYADENYLATION SPECIFICITY FACTOR SUBUNIT 2"/>
    <property type="match status" value="1"/>
</dbReference>
<keyword evidence="3 4" id="KW-0539">Nucleus</keyword>
<dbReference type="InterPro" id="IPR011108">
    <property type="entry name" value="RMMBL"/>
</dbReference>
<dbReference type="InterPro" id="IPR001279">
    <property type="entry name" value="Metallo-B-lactamas"/>
</dbReference>
<evidence type="ECO:0000259" key="6">
    <source>
        <dbReference type="SMART" id="SM01027"/>
    </source>
</evidence>
<evidence type="ECO:0000313" key="7">
    <source>
        <dbReference type="EMBL" id="TKA47171.1"/>
    </source>
</evidence>
<dbReference type="Pfam" id="PF13299">
    <property type="entry name" value="CPSF100_C"/>
    <property type="match status" value="1"/>
</dbReference>
<dbReference type="CDD" id="cd16293">
    <property type="entry name" value="CPSF2-like_MBL-fold"/>
    <property type="match status" value="1"/>
</dbReference>
<evidence type="ECO:0000256" key="5">
    <source>
        <dbReference type="SAM" id="MobiDB-lite"/>
    </source>
</evidence>